<proteinExistence type="predicted"/>
<comment type="caution">
    <text evidence="1">The sequence shown here is derived from an EMBL/GenBank/DDBJ whole genome shotgun (WGS) entry which is preliminary data.</text>
</comment>
<sequence length="252" mass="29175">MIVSLTTFPGRINVVWIAIESLLRQSVKPDKIILWLADSQFDSIESLPKRLQAQQSRGLTIKFCEDLRSHKKYYYTFNDYPNDLIITVDDDVIYPTKTVEVLVNTHVKHPYSICCNRGHLMTLNKDNTLKSYKNWGYNPLDFTGPSKFLCPTGVSGVLYPPNSVNQEVFNRENIRSLCFYADDLWLKVMSLMNNTQVVKTKDFPHYLFTISTSQKESLGQLNIENNQNDEQLINLLHTYDIQLNNQLIKDLS</sequence>
<dbReference type="Gene3D" id="3.90.550.10">
    <property type="entry name" value="Spore Coat Polysaccharide Biosynthesis Protein SpsA, Chain A"/>
    <property type="match status" value="1"/>
</dbReference>
<evidence type="ECO:0000313" key="1">
    <source>
        <dbReference type="EMBL" id="KGX89963.1"/>
    </source>
</evidence>
<dbReference type="eggNOG" id="COG0463">
    <property type="taxonomic scope" value="Bacteria"/>
</dbReference>
<dbReference type="AlphaFoldDB" id="A0A0A5GFI0"/>
<organism evidence="1 2">
    <name type="scientific">Pontibacillus halophilus JSM 076056 = DSM 19796</name>
    <dbReference type="NCBI Taxonomy" id="1385510"/>
    <lineage>
        <taxon>Bacteria</taxon>
        <taxon>Bacillati</taxon>
        <taxon>Bacillota</taxon>
        <taxon>Bacilli</taxon>
        <taxon>Bacillales</taxon>
        <taxon>Bacillaceae</taxon>
        <taxon>Pontibacillus</taxon>
    </lineage>
</organism>
<name>A0A0A5GFI0_9BACI</name>
<dbReference type="EMBL" id="AVPE01000018">
    <property type="protein sequence ID" value="KGX89963.1"/>
    <property type="molecule type" value="Genomic_DNA"/>
</dbReference>
<keyword evidence="2" id="KW-1185">Reference proteome</keyword>
<evidence type="ECO:0008006" key="3">
    <source>
        <dbReference type="Google" id="ProtNLM"/>
    </source>
</evidence>
<dbReference type="InterPro" id="IPR029044">
    <property type="entry name" value="Nucleotide-diphossugar_trans"/>
</dbReference>
<evidence type="ECO:0000313" key="2">
    <source>
        <dbReference type="Proteomes" id="UP000030528"/>
    </source>
</evidence>
<accession>A0A0A5GFI0</accession>
<protein>
    <recommendedName>
        <fullName evidence="3">Glycosyltransferase 2-like domain-containing protein</fullName>
    </recommendedName>
</protein>
<reference evidence="1 2" key="1">
    <citation type="submission" date="2013-08" db="EMBL/GenBank/DDBJ databases">
        <authorList>
            <person name="Huang J."/>
            <person name="Wang G."/>
        </authorList>
    </citation>
    <scope>NUCLEOTIDE SEQUENCE [LARGE SCALE GENOMIC DNA]</scope>
    <source>
        <strain evidence="1 2">JSM 076056</strain>
    </source>
</reference>
<dbReference type="SUPFAM" id="SSF53448">
    <property type="entry name" value="Nucleotide-diphospho-sugar transferases"/>
    <property type="match status" value="1"/>
</dbReference>
<dbReference type="Proteomes" id="UP000030528">
    <property type="component" value="Unassembled WGS sequence"/>
</dbReference>
<dbReference type="STRING" id="1385510.GCA_000425205_03422"/>
<dbReference type="CDD" id="cd00761">
    <property type="entry name" value="Glyco_tranf_GTA_type"/>
    <property type="match status" value="1"/>
</dbReference>
<gene>
    <name evidence="1" type="ORF">N781_08760</name>
</gene>